<sequence>MFLPNLFGTDKGVTARQNFTSWISSMGSRQSSAGVMVNTESAMGVAAFRACVTLLAESIAQLPCELYRRTADGGRERATDHPVYNLIHSSPNRKDTSFEYYEQAQGSLGIEGNHVALIDRDSYGYPKELIPINYNKVKVLKGSDGMPYYRLLDLNETVPMHMIHHIKYFSLDGYVGLSPLQTNTDTIGLTIATEQHAAAVFQRGATMSGVIERPATSAAISDQTKVDALLNKFTERHGGGLRNAFSVALLQEGMQYKQLAMDNEKAQLIESRNFGVIEVCRLYKIPPHMVQHLEKASFNNIEHQGLQYVIYTLLPWVKRHEAAMMRDLLLPDERNNYYIEFNISGLLRGDQKSRYEAYAIGRNWGWLSVNDIRRLENMPPIPGGDRYLTPLNMVDSANLQNSMNATPEQMKEIEGILCRV</sequence>
<dbReference type="RefSeq" id="WP_046521134.1">
    <property type="nucleotide sequence ID" value="NZ_LAVS01000090.1"/>
</dbReference>
<dbReference type="OrthoDB" id="9765386at2"/>
<evidence type="ECO:0000313" key="2">
    <source>
        <dbReference type="Proteomes" id="UP000276260"/>
    </source>
</evidence>
<dbReference type="Pfam" id="PF04860">
    <property type="entry name" value="Phage_portal"/>
    <property type="match status" value="1"/>
</dbReference>
<comment type="caution">
    <text evidence="1">The sequence shown here is derived from an EMBL/GenBank/DDBJ whole genome shotgun (WGS) entry which is preliminary data.</text>
</comment>
<dbReference type="EMBL" id="RRCF01000001">
    <property type="protein sequence ID" value="RRJ22581.1"/>
    <property type="molecule type" value="Genomic_DNA"/>
</dbReference>
<dbReference type="NCBIfam" id="TIGR01537">
    <property type="entry name" value="portal_HK97"/>
    <property type="match status" value="1"/>
</dbReference>
<name>A0A3P3QMZ2_9GAMM</name>
<protein>
    <submittedName>
        <fullName evidence="1">Phage portal protein</fullName>
    </submittedName>
</protein>
<gene>
    <name evidence="1" type="ORF">EIK76_00400</name>
</gene>
<evidence type="ECO:0000313" key="1">
    <source>
        <dbReference type="EMBL" id="RRJ22581.1"/>
    </source>
</evidence>
<dbReference type="Proteomes" id="UP000276260">
    <property type="component" value="Unassembled WGS sequence"/>
</dbReference>
<dbReference type="Gene3D" id="1.20.1270.210">
    <property type="match status" value="1"/>
</dbReference>
<dbReference type="InterPro" id="IPR006944">
    <property type="entry name" value="Phage/GTA_portal"/>
</dbReference>
<dbReference type="AlphaFoldDB" id="A0A3P3QMZ2"/>
<dbReference type="Gene3D" id="3.30.1120.70">
    <property type="match status" value="1"/>
</dbReference>
<proteinExistence type="predicted"/>
<organism evidence="1 2">
    <name type="scientific">Rheinheimera mesophila</name>
    <dbReference type="NCBI Taxonomy" id="1547515"/>
    <lineage>
        <taxon>Bacteria</taxon>
        <taxon>Pseudomonadati</taxon>
        <taxon>Pseudomonadota</taxon>
        <taxon>Gammaproteobacteria</taxon>
        <taxon>Chromatiales</taxon>
        <taxon>Chromatiaceae</taxon>
        <taxon>Rheinheimera</taxon>
    </lineage>
</organism>
<dbReference type="Gene3D" id="3.40.140.120">
    <property type="match status" value="1"/>
</dbReference>
<reference evidence="1 2" key="1">
    <citation type="submission" date="2018-11" db="EMBL/GenBank/DDBJ databases">
        <title>Draft genome analysis of Rheinheimera mesophila isolated from an industrial waste site.</title>
        <authorList>
            <person name="Yu Q."/>
            <person name="Qi Y."/>
            <person name="Zhang H."/>
            <person name="Lu Y."/>
            <person name="Pu J."/>
        </authorList>
    </citation>
    <scope>NUCLEOTIDE SEQUENCE [LARGE SCALE GENOMIC DNA]</scope>
    <source>
        <strain evidence="1 2">IITR13</strain>
    </source>
</reference>
<keyword evidence="2" id="KW-1185">Reference proteome</keyword>
<dbReference type="InterPro" id="IPR006427">
    <property type="entry name" value="Portal_HK97"/>
</dbReference>
<accession>A0A3P3QMZ2</accession>